<dbReference type="STRING" id="1503961.SAMN05421736_104159"/>
<dbReference type="InterPro" id="IPR009297">
    <property type="entry name" value="DUF952"/>
</dbReference>
<gene>
    <name evidence="1" type="ORF">SAMN05421736_104159</name>
</gene>
<dbReference type="PANTHER" id="PTHR34129">
    <property type="entry name" value="BLR1139 PROTEIN"/>
    <property type="match status" value="1"/>
</dbReference>
<protein>
    <submittedName>
        <fullName evidence="1">Uncharacterized conserved protein, DUF952 family</fullName>
    </submittedName>
</protein>
<evidence type="ECO:0000313" key="1">
    <source>
        <dbReference type="EMBL" id="SDY90928.1"/>
    </source>
</evidence>
<reference evidence="2" key="1">
    <citation type="submission" date="2016-10" db="EMBL/GenBank/DDBJ databases">
        <authorList>
            <person name="Varghese N."/>
            <person name="Submissions S."/>
        </authorList>
    </citation>
    <scope>NUCLEOTIDE SEQUENCE [LARGE SCALE GENOMIC DNA]</scope>
    <source>
        <strain evidence="2">SP</strain>
    </source>
</reference>
<dbReference type="Gene3D" id="3.20.170.20">
    <property type="entry name" value="Protein of unknown function DUF952"/>
    <property type="match status" value="1"/>
</dbReference>
<dbReference type="SUPFAM" id="SSF56399">
    <property type="entry name" value="ADP-ribosylation"/>
    <property type="match status" value="1"/>
</dbReference>
<keyword evidence="2" id="KW-1185">Reference proteome</keyword>
<evidence type="ECO:0000313" key="2">
    <source>
        <dbReference type="Proteomes" id="UP000198935"/>
    </source>
</evidence>
<proteinExistence type="predicted"/>
<dbReference type="AlphaFoldDB" id="A0A1H3NQ65"/>
<dbReference type="Proteomes" id="UP000198935">
    <property type="component" value="Unassembled WGS sequence"/>
</dbReference>
<dbReference type="Pfam" id="PF06108">
    <property type="entry name" value="DUF952"/>
    <property type="match status" value="1"/>
</dbReference>
<sequence>MIYHLLTKGEWEKAKKEEVYWPESLDKEGFIHCLTKDQLLKAGSGLLPNEAEAVLLKVNSHLLESLVVFEDLSELGEMYPHIYGHINLEAVVAVYEMKRNQEQRFVFPEAI</sequence>
<accession>A0A1H3NQ65</accession>
<name>A0A1H3NQ65_9BACI</name>
<organism evidence="1 2">
    <name type="scientific">Evansella caseinilytica</name>
    <dbReference type="NCBI Taxonomy" id="1503961"/>
    <lineage>
        <taxon>Bacteria</taxon>
        <taxon>Bacillati</taxon>
        <taxon>Bacillota</taxon>
        <taxon>Bacilli</taxon>
        <taxon>Bacillales</taxon>
        <taxon>Bacillaceae</taxon>
        <taxon>Evansella</taxon>
    </lineage>
</organism>
<dbReference type="PANTHER" id="PTHR34129:SF1">
    <property type="entry name" value="DUF952 DOMAIN-CONTAINING PROTEIN"/>
    <property type="match status" value="1"/>
</dbReference>
<dbReference type="EMBL" id="FNPI01000004">
    <property type="protein sequence ID" value="SDY90928.1"/>
    <property type="molecule type" value="Genomic_DNA"/>
</dbReference>
<dbReference type="OrthoDB" id="5638018at2"/>